<evidence type="ECO:0000256" key="1">
    <source>
        <dbReference type="SAM" id="MobiDB-lite"/>
    </source>
</evidence>
<dbReference type="EMBL" id="KV428163">
    <property type="protein sequence ID" value="KZT34849.1"/>
    <property type="molecule type" value="Genomic_DNA"/>
</dbReference>
<sequence>MLISLECADRVPEAPEVTTKNKRKGGRQPKGLENALRWQFIRTEADTMLTEIKKSEDAAKMSQDAAAKKAIAAKKKAEKKAFLEEVKAARKAEADNKKAAAAAKKAGVPVNTTTKPKSPGEVGQDGGEVAVVEKEARPKKSGRPTPKQRKASDSTIGPDRMSTSKVTPTEQPKISKDAMEVDDARTRSIQDRMMAPPEVPKTTKAAGKKRKTPADGKEKATEQPPAKKTKTTKAAQDSETSNAAESSSSAEIRPPLADTTNAGSASKNKKATREKKPPAAPTRPRSTRETKQVKRG</sequence>
<reference evidence="2 3" key="1">
    <citation type="journal article" date="2016" name="Mol. Biol. Evol.">
        <title>Comparative Genomics of Early-Diverging Mushroom-Forming Fungi Provides Insights into the Origins of Lignocellulose Decay Capabilities.</title>
        <authorList>
            <person name="Nagy L.G."/>
            <person name="Riley R."/>
            <person name="Tritt A."/>
            <person name="Adam C."/>
            <person name="Daum C."/>
            <person name="Floudas D."/>
            <person name="Sun H."/>
            <person name="Yadav J.S."/>
            <person name="Pangilinan J."/>
            <person name="Larsson K.H."/>
            <person name="Matsuura K."/>
            <person name="Barry K."/>
            <person name="Labutti K."/>
            <person name="Kuo R."/>
            <person name="Ohm R.A."/>
            <person name="Bhattacharya S.S."/>
            <person name="Shirouzu T."/>
            <person name="Yoshinaga Y."/>
            <person name="Martin F.M."/>
            <person name="Grigoriev I.V."/>
            <person name="Hibbett D.S."/>
        </authorList>
    </citation>
    <scope>NUCLEOTIDE SEQUENCE [LARGE SCALE GENOMIC DNA]</scope>
    <source>
        <strain evidence="2 3">HHB10207 ss-3</strain>
    </source>
</reference>
<protein>
    <submittedName>
        <fullName evidence="2">Uncharacterized protein</fullName>
    </submittedName>
</protein>
<dbReference type="AlphaFoldDB" id="A0A166A121"/>
<evidence type="ECO:0000313" key="3">
    <source>
        <dbReference type="Proteomes" id="UP000076798"/>
    </source>
</evidence>
<feature type="region of interest" description="Disordered" evidence="1">
    <location>
        <begin position="89"/>
        <end position="296"/>
    </location>
</feature>
<feature type="compositionally biased region" description="Basic and acidic residues" evidence="1">
    <location>
        <begin position="212"/>
        <end position="221"/>
    </location>
</feature>
<feature type="compositionally biased region" description="Low complexity" evidence="1">
    <location>
        <begin position="222"/>
        <end position="251"/>
    </location>
</feature>
<accession>A0A166A121</accession>
<feature type="compositionally biased region" description="Basic residues" evidence="1">
    <location>
        <begin position="139"/>
        <end position="149"/>
    </location>
</feature>
<feature type="compositionally biased region" description="Basic and acidic residues" evidence="1">
    <location>
        <begin position="89"/>
        <end position="98"/>
    </location>
</feature>
<keyword evidence="3" id="KW-1185">Reference proteome</keyword>
<proteinExistence type="predicted"/>
<gene>
    <name evidence="2" type="ORF">SISSUDRAFT_242158</name>
</gene>
<evidence type="ECO:0000313" key="2">
    <source>
        <dbReference type="EMBL" id="KZT34849.1"/>
    </source>
</evidence>
<dbReference type="Proteomes" id="UP000076798">
    <property type="component" value="Unassembled WGS sequence"/>
</dbReference>
<name>A0A166A121_9AGAM</name>
<feature type="compositionally biased region" description="Basic and acidic residues" evidence="1">
    <location>
        <begin position="286"/>
        <end position="296"/>
    </location>
</feature>
<organism evidence="2 3">
    <name type="scientific">Sistotremastrum suecicum HHB10207 ss-3</name>
    <dbReference type="NCBI Taxonomy" id="1314776"/>
    <lineage>
        <taxon>Eukaryota</taxon>
        <taxon>Fungi</taxon>
        <taxon>Dikarya</taxon>
        <taxon>Basidiomycota</taxon>
        <taxon>Agaricomycotina</taxon>
        <taxon>Agaricomycetes</taxon>
        <taxon>Sistotremastrales</taxon>
        <taxon>Sistotremastraceae</taxon>
        <taxon>Sistotremastrum</taxon>
    </lineage>
</organism>
<feature type="compositionally biased region" description="Polar residues" evidence="1">
    <location>
        <begin position="161"/>
        <end position="172"/>
    </location>
</feature>
<feature type="compositionally biased region" description="Basic and acidic residues" evidence="1">
    <location>
        <begin position="173"/>
        <end position="190"/>
    </location>
</feature>